<feature type="region of interest" description="Disordered" evidence="1">
    <location>
        <begin position="507"/>
        <end position="538"/>
    </location>
</feature>
<evidence type="ECO:0000313" key="3">
    <source>
        <dbReference type="EMBL" id="EFN59190.1"/>
    </source>
</evidence>
<feature type="domain" description="F-box" evidence="2">
    <location>
        <begin position="16"/>
        <end position="52"/>
    </location>
</feature>
<feature type="region of interest" description="Disordered" evidence="1">
    <location>
        <begin position="574"/>
        <end position="623"/>
    </location>
</feature>
<feature type="compositionally biased region" description="Acidic residues" evidence="1">
    <location>
        <begin position="589"/>
        <end position="602"/>
    </location>
</feature>
<gene>
    <name evidence="3" type="ORF">CHLNCDRAFT_138100</name>
</gene>
<dbReference type="SUPFAM" id="SSF81383">
    <property type="entry name" value="F-box domain"/>
    <property type="match status" value="1"/>
</dbReference>
<dbReference type="KEGG" id="cvr:CHLNCDRAFT_138100"/>
<evidence type="ECO:0000313" key="4">
    <source>
        <dbReference type="Proteomes" id="UP000008141"/>
    </source>
</evidence>
<dbReference type="OrthoDB" id="513144at2759"/>
<protein>
    <submittedName>
        <fullName evidence="3">Expressed protein</fullName>
    </submittedName>
</protein>
<proteinExistence type="predicted"/>
<dbReference type="EMBL" id="GL433836">
    <property type="protein sequence ID" value="EFN59190.1"/>
    <property type="molecule type" value="Genomic_DNA"/>
</dbReference>
<sequence>MEPLGGKEAPSLTKALNRDALEEVFLHCSPEDLLALRATCSAAADLLDSNEKVWLSKLRESFGLNLKALAADSDALFVRLARRVFEASRAQQLRFQGVFVNGGVDEDAMHYFVDNLFRADKAPYCSNCSRDADCIALLLDGEVPRDAEFARVRQYMIRRCRYAAALILNMPEHGRDPDDIMHILEDWTDMQLEGFFKDLVSAMQAEHALGRLLVFDIPHERLAAEEQKILGVHQWLLDRPKAMKAAMLKPGGDGNAMLDTSVLPKLTAQGGKRLAGVVHEVSLSRVGNLTCPVKVAGWAPEEVLALLQAAACDPACTALNGMVDAVEVQRAAAEGLLPPIVATDQTLAGVWHEFDTTPAAAQAAAAAAQGVGTSAQHAAVQQQKPGQHHAQAGPSAAPAAPADAEAGPSSGADQQVRASAAGIVTWKPLLWFKFHSVDESNAFVYHHRQLVEQHGSQATVRHHGPPPTRRCHVPAQEGEQLIVGPSIPWVLQHPGGPIVPLTLEQMQQHLQQGQQQQQQQQQGGQALQQGPAPHHPQQAVAVGVPAAWQPYQHGAAAAAAAGVPLQPGLPPAAGGVLAVGMPPAPASTDGEEDEEGSSDEEGGSQGADTDMGEDDSDGSGSDIDEAAEAQGAWLNHWAQDEFGADLQQQEQDVVVAGQGLPFDQMDEGSSSDGDDEGALEEHFELGLGGMDGNGVAGGAPVGGAAAAGQQQPVVQMSAAETLLRALTRRNTRARNRLRVPLSRPTGANIMLVKLISQENLMEQYGDPHTWPNIDMTLVELIGKLVELPPGVTLTP</sequence>
<dbReference type="InterPro" id="IPR036047">
    <property type="entry name" value="F-box-like_dom_sf"/>
</dbReference>
<reference evidence="3 4" key="1">
    <citation type="journal article" date="2010" name="Plant Cell">
        <title>The Chlorella variabilis NC64A genome reveals adaptation to photosymbiosis, coevolution with viruses, and cryptic sex.</title>
        <authorList>
            <person name="Blanc G."/>
            <person name="Duncan G."/>
            <person name="Agarkova I."/>
            <person name="Borodovsky M."/>
            <person name="Gurnon J."/>
            <person name="Kuo A."/>
            <person name="Lindquist E."/>
            <person name="Lucas S."/>
            <person name="Pangilinan J."/>
            <person name="Polle J."/>
            <person name="Salamov A."/>
            <person name="Terry A."/>
            <person name="Yamada T."/>
            <person name="Dunigan D.D."/>
            <person name="Grigoriev I.V."/>
            <person name="Claverie J.M."/>
            <person name="Van Etten J.L."/>
        </authorList>
    </citation>
    <scope>NUCLEOTIDE SEQUENCE [LARGE SCALE GENOMIC DNA]</scope>
    <source>
        <strain evidence="3 4">NC64A</strain>
    </source>
</reference>
<keyword evidence="4" id="KW-1185">Reference proteome</keyword>
<organism evidence="4">
    <name type="scientific">Chlorella variabilis</name>
    <name type="common">Green alga</name>
    <dbReference type="NCBI Taxonomy" id="554065"/>
    <lineage>
        <taxon>Eukaryota</taxon>
        <taxon>Viridiplantae</taxon>
        <taxon>Chlorophyta</taxon>
        <taxon>core chlorophytes</taxon>
        <taxon>Trebouxiophyceae</taxon>
        <taxon>Chlorellales</taxon>
        <taxon>Chlorellaceae</taxon>
        <taxon>Chlorella clade</taxon>
        <taxon>Chlorella</taxon>
    </lineage>
</organism>
<dbReference type="Proteomes" id="UP000008141">
    <property type="component" value="Unassembled WGS sequence"/>
</dbReference>
<dbReference type="GeneID" id="17358742"/>
<evidence type="ECO:0000259" key="2">
    <source>
        <dbReference type="Pfam" id="PF00646"/>
    </source>
</evidence>
<dbReference type="InParanoid" id="E1Z594"/>
<accession>E1Z594</accession>
<evidence type="ECO:0000256" key="1">
    <source>
        <dbReference type="SAM" id="MobiDB-lite"/>
    </source>
</evidence>
<feature type="compositionally biased region" description="Polar residues" evidence="1">
    <location>
        <begin position="374"/>
        <end position="385"/>
    </location>
</feature>
<feature type="compositionally biased region" description="Low complexity" evidence="1">
    <location>
        <begin position="390"/>
        <end position="412"/>
    </location>
</feature>
<dbReference type="InterPro" id="IPR001810">
    <property type="entry name" value="F-box_dom"/>
</dbReference>
<feature type="compositionally biased region" description="Acidic residues" evidence="1">
    <location>
        <begin position="610"/>
        <end position="623"/>
    </location>
</feature>
<dbReference type="Pfam" id="PF00646">
    <property type="entry name" value="F-box"/>
    <property type="match status" value="1"/>
</dbReference>
<name>E1Z594_CHLVA</name>
<dbReference type="RefSeq" id="XP_005851292.1">
    <property type="nucleotide sequence ID" value="XM_005851230.1"/>
</dbReference>
<feature type="region of interest" description="Disordered" evidence="1">
    <location>
        <begin position="374"/>
        <end position="414"/>
    </location>
</feature>
<dbReference type="AlphaFoldDB" id="E1Z594"/>